<dbReference type="GO" id="GO:0015074">
    <property type="term" value="P:DNA integration"/>
    <property type="evidence" value="ECO:0007669"/>
    <property type="project" value="InterPro"/>
</dbReference>
<dbReference type="PANTHER" id="PTHR46791:SF11">
    <property type="entry name" value="INTEGRASE CATALYTIC DOMAIN-CONTAINING PROTEIN"/>
    <property type="match status" value="1"/>
</dbReference>
<evidence type="ECO:0000259" key="1">
    <source>
        <dbReference type="PROSITE" id="PS50994"/>
    </source>
</evidence>
<dbReference type="AlphaFoldDB" id="A0A6A5EPE7"/>
<dbReference type="OrthoDB" id="2686689at2759"/>
<gene>
    <name evidence="2" type="ORF">PFLUV_G00185080</name>
</gene>
<keyword evidence="3" id="KW-1185">Reference proteome</keyword>
<evidence type="ECO:0000313" key="3">
    <source>
        <dbReference type="Proteomes" id="UP000465112"/>
    </source>
</evidence>
<evidence type="ECO:0000313" key="2">
    <source>
        <dbReference type="EMBL" id="KAF1380269.1"/>
    </source>
</evidence>
<reference evidence="2 3" key="1">
    <citation type="submission" date="2019-06" db="EMBL/GenBank/DDBJ databases">
        <title>A chromosome-scale genome assembly of the European perch, Perca fluviatilis.</title>
        <authorList>
            <person name="Roques C."/>
            <person name="Zahm M."/>
            <person name="Cabau C."/>
            <person name="Klopp C."/>
            <person name="Bouchez O."/>
            <person name="Donnadieu C."/>
            <person name="Kuhl H."/>
            <person name="Gislard M."/>
            <person name="Guendouz S."/>
            <person name="Journot L."/>
            <person name="Haffray P."/>
            <person name="Bestin A."/>
            <person name="Morvezen R."/>
            <person name="Feron R."/>
            <person name="Wen M."/>
            <person name="Jouanno E."/>
            <person name="Herpin A."/>
            <person name="Schartl M."/>
            <person name="Postlethwait J."/>
            <person name="Schaerlinger B."/>
            <person name="Chardard D."/>
            <person name="Lecocq T."/>
            <person name="Poncet C."/>
            <person name="Jaffrelo L."/>
            <person name="Lampietro C."/>
            <person name="Guiguen Y."/>
        </authorList>
    </citation>
    <scope>NUCLEOTIDE SEQUENCE [LARGE SCALE GENOMIC DNA]</scope>
    <source>
        <tissue evidence="2">Blood</tissue>
    </source>
</reference>
<proteinExistence type="predicted"/>
<dbReference type="InterPro" id="IPR012337">
    <property type="entry name" value="RNaseH-like_sf"/>
</dbReference>
<name>A0A6A5EPE7_PERFL</name>
<dbReference type="EMBL" id="VHII01000015">
    <property type="protein sequence ID" value="KAF1380269.1"/>
    <property type="molecule type" value="Genomic_DNA"/>
</dbReference>
<protein>
    <recommendedName>
        <fullName evidence="1">Integrase catalytic domain-containing protein</fullName>
    </recommendedName>
</protein>
<dbReference type="SUPFAM" id="SSF53098">
    <property type="entry name" value="Ribonuclease H-like"/>
    <property type="match status" value="1"/>
</dbReference>
<dbReference type="InterPro" id="IPR058913">
    <property type="entry name" value="Integrase_dom_put"/>
</dbReference>
<dbReference type="Gene3D" id="3.30.420.10">
    <property type="entry name" value="Ribonuclease H-like superfamily/Ribonuclease H"/>
    <property type="match status" value="1"/>
</dbReference>
<dbReference type="PROSITE" id="PS50994">
    <property type="entry name" value="INTEGRASE"/>
    <property type="match status" value="1"/>
</dbReference>
<dbReference type="InterPro" id="IPR036397">
    <property type="entry name" value="RNaseH_sf"/>
</dbReference>
<sequence length="469" mass="53533">MAATPEDVGDIVRREITSRLIIKLESALSRTPLDLDFLQFACRQELYLWEALSRHVNVPPDIVQALRDFLHLVMDHIENAEVTSSTVETVAGEMGRPRYNLEKERLVELLEINLSVDCIAKLLCVSASTVNRRMREFGLSARQNYSNATDQELDNAVQRIKNEMPTAGYSMVKGRLKSMGIHVQWRRVTASMHRVDSLGILSRLTGLGCIVRRTYSVRGPLSLWHVDTNHKLIRYNIVLFGAVDGYSRKVMCLNAATNNRASTAFTAFKKATERHGISSRVRGDQGVENVEIARFMFTVRGTDRGNFMSGKSVHNQRIERLWRDVRTCVISKYYNALHSLEMDHLLDVSSREDLLTVHLTFLPKLKADLEAFVEGWNNHPLRTEGNKTPEQIWHSGMMLRPIDQPENLEDIEEPDIDWDVAADYGEDVDGVIEQQLVELQLLIEENRDTDTRDLYLLCHEYVLQALSGV</sequence>
<dbReference type="GO" id="GO:0003676">
    <property type="term" value="F:nucleic acid binding"/>
    <property type="evidence" value="ECO:0007669"/>
    <property type="project" value="InterPro"/>
</dbReference>
<organism evidence="2 3">
    <name type="scientific">Perca fluviatilis</name>
    <name type="common">European perch</name>
    <dbReference type="NCBI Taxonomy" id="8168"/>
    <lineage>
        <taxon>Eukaryota</taxon>
        <taxon>Metazoa</taxon>
        <taxon>Chordata</taxon>
        <taxon>Craniata</taxon>
        <taxon>Vertebrata</taxon>
        <taxon>Euteleostomi</taxon>
        <taxon>Actinopterygii</taxon>
        <taxon>Neopterygii</taxon>
        <taxon>Teleostei</taxon>
        <taxon>Neoteleostei</taxon>
        <taxon>Acanthomorphata</taxon>
        <taxon>Eupercaria</taxon>
        <taxon>Perciformes</taxon>
        <taxon>Percoidei</taxon>
        <taxon>Percidae</taxon>
        <taxon>Percinae</taxon>
        <taxon>Perca</taxon>
    </lineage>
</organism>
<accession>A0A6A5EPE7</accession>
<dbReference type="Proteomes" id="UP000465112">
    <property type="component" value="Chromosome 15"/>
</dbReference>
<dbReference type="InterPro" id="IPR001584">
    <property type="entry name" value="Integrase_cat-core"/>
</dbReference>
<dbReference type="PANTHER" id="PTHR46791">
    <property type="entry name" value="EXPRESSED PROTEIN"/>
    <property type="match status" value="1"/>
</dbReference>
<comment type="caution">
    <text evidence="2">The sequence shown here is derived from an EMBL/GenBank/DDBJ whole genome shotgun (WGS) entry which is preliminary data.</text>
</comment>
<dbReference type="Pfam" id="PF24764">
    <property type="entry name" value="rva_4"/>
    <property type="match status" value="1"/>
</dbReference>
<feature type="domain" description="Integrase catalytic" evidence="1">
    <location>
        <begin position="216"/>
        <end position="397"/>
    </location>
</feature>